<evidence type="ECO:0000259" key="2">
    <source>
        <dbReference type="Pfam" id="PF22807"/>
    </source>
</evidence>
<gene>
    <name evidence="3" type="ORF">Fcan01_00789</name>
</gene>
<sequence length="415" mass="44641">MKTTVVLVTLFAAVNSQWFASPPFYASQYTGVGGARGIITDPAGDLLILGRSINGIAVVYETQNGDGTIDVVNQRIVIGNGLNLNHGVAYNDGYIYAGSASSIYRWPYTPGNRTQISVGEELVVTGLPTGGHDSHAIVFDSQGRFYCSIGSQNNVDQNSSRAKLLRFTLTGNLPKQYAEGELFAEGLRNEGGLAFDNNGVLHGVENGADNLNRADLGGDIHDLNPTEEFNRFDGPLGQHFGYPYCFSTYNLPGYAPGTQFAWPDFMNDGVHNDDWCKNVNNNRPPLIAMSAHEAPLGFDFYRGQNCGNGGGAFPCNMTGDAFVSFHGSWNRTPASGYRVARFPFNAAGNATGEELNVISELDVAGCANGPCIRPVDAAFNDNGHLFITADANGFIVRVTYGTPGPTIRRNIVRLN</sequence>
<name>A0A226F5L3_FOLCA</name>
<dbReference type="InterPro" id="IPR011042">
    <property type="entry name" value="6-blade_b-propeller_TolB-like"/>
</dbReference>
<dbReference type="InterPro" id="IPR054539">
    <property type="entry name" value="Beta-prop_PDH"/>
</dbReference>
<feature type="chain" id="PRO_5012940364" evidence="1">
    <location>
        <begin position="17"/>
        <end position="415"/>
    </location>
</feature>
<organism evidence="3 4">
    <name type="scientific">Folsomia candida</name>
    <name type="common">Springtail</name>
    <dbReference type="NCBI Taxonomy" id="158441"/>
    <lineage>
        <taxon>Eukaryota</taxon>
        <taxon>Metazoa</taxon>
        <taxon>Ecdysozoa</taxon>
        <taxon>Arthropoda</taxon>
        <taxon>Hexapoda</taxon>
        <taxon>Collembola</taxon>
        <taxon>Entomobryomorpha</taxon>
        <taxon>Isotomoidea</taxon>
        <taxon>Isotomidae</taxon>
        <taxon>Proisotominae</taxon>
        <taxon>Folsomia</taxon>
    </lineage>
</organism>
<dbReference type="EMBL" id="LNIX01000001">
    <property type="protein sequence ID" value="OXA64718.1"/>
    <property type="molecule type" value="Genomic_DNA"/>
</dbReference>
<dbReference type="OMA" id="GINHHWT"/>
<evidence type="ECO:0000256" key="1">
    <source>
        <dbReference type="SAM" id="SignalP"/>
    </source>
</evidence>
<evidence type="ECO:0000313" key="3">
    <source>
        <dbReference type="EMBL" id="OXA64718.1"/>
    </source>
</evidence>
<dbReference type="Gene3D" id="2.120.10.30">
    <property type="entry name" value="TolB, C-terminal domain"/>
    <property type="match status" value="1"/>
</dbReference>
<dbReference type="Proteomes" id="UP000198287">
    <property type="component" value="Unassembled WGS sequence"/>
</dbReference>
<dbReference type="PANTHER" id="PTHR19328">
    <property type="entry name" value="HEDGEHOG-INTERACTING PROTEIN"/>
    <property type="match status" value="1"/>
</dbReference>
<dbReference type="PANTHER" id="PTHR19328:SF53">
    <property type="entry name" value="MEMBRANE PROTEIN"/>
    <property type="match status" value="1"/>
</dbReference>
<reference evidence="3 4" key="1">
    <citation type="submission" date="2015-12" db="EMBL/GenBank/DDBJ databases">
        <title>The genome of Folsomia candida.</title>
        <authorList>
            <person name="Faddeeva A."/>
            <person name="Derks M.F."/>
            <person name="Anvar Y."/>
            <person name="Smit S."/>
            <person name="Van Straalen N."/>
            <person name="Roelofs D."/>
        </authorList>
    </citation>
    <scope>NUCLEOTIDE SEQUENCE [LARGE SCALE GENOMIC DNA]</scope>
    <source>
        <strain evidence="3 4">VU population</strain>
        <tissue evidence="3">Whole body</tissue>
    </source>
</reference>
<comment type="caution">
    <text evidence="3">The sequence shown here is derived from an EMBL/GenBank/DDBJ whole genome shotgun (WGS) entry which is preliminary data.</text>
</comment>
<dbReference type="AlphaFoldDB" id="A0A226F5L3"/>
<feature type="domain" description="Pyrroloquinoline quinone-dependent pyranose dehydrogenase beta-propeller" evidence="2">
    <location>
        <begin position="31"/>
        <end position="398"/>
    </location>
</feature>
<dbReference type="SUPFAM" id="SSF101898">
    <property type="entry name" value="NHL repeat"/>
    <property type="match status" value="1"/>
</dbReference>
<proteinExistence type="predicted"/>
<dbReference type="Pfam" id="PF22807">
    <property type="entry name" value="TrAA12"/>
    <property type="match status" value="1"/>
</dbReference>
<evidence type="ECO:0000313" key="4">
    <source>
        <dbReference type="Proteomes" id="UP000198287"/>
    </source>
</evidence>
<protein>
    <submittedName>
        <fullName evidence="3">L-sorbosone dehydrogenase</fullName>
    </submittedName>
</protein>
<dbReference type="OrthoDB" id="507128at2759"/>
<feature type="signal peptide" evidence="1">
    <location>
        <begin position="1"/>
        <end position="16"/>
    </location>
</feature>
<accession>A0A226F5L3</accession>
<keyword evidence="4" id="KW-1185">Reference proteome</keyword>
<keyword evidence="1" id="KW-0732">Signal</keyword>